<gene>
    <name evidence="1" type="ORF">H5410_028408</name>
</gene>
<dbReference type="EMBL" id="JACXVP010000005">
    <property type="protein sequence ID" value="KAG5606916.1"/>
    <property type="molecule type" value="Genomic_DNA"/>
</dbReference>
<proteinExistence type="predicted"/>
<evidence type="ECO:0000313" key="1">
    <source>
        <dbReference type="EMBL" id="KAG5606916.1"/>
    </source>
</evidence>
<dbReference type="Proteomes" id="UP000824120">
    <property type="component" value="Chromosome 5"/>
</dbReference>
<dbReference type="AlphaFoldDB" id="A0A9J5Z625"/>
<name>A0A9J5Z625_SOLCO</name>
<comment type="caution">
    <text evidence="1">The sequence shown here is derived from an EMBL/GenBank/DDBJ whole genome shotgun (WGS) entry which is preliminary data.</text>
</comment>
<evidence type="ECO:0000313" key="2">
    <source>
        <dbReference type="Proteomes" id="UP000824120"/>
    </source>
</evidence>
<accession>A0A9J5Z625</accession>
<keyword evidence="2" id="KW-1185">Reference proteome</keyword>
<sequence>MSNIDAYTVMFFRILSSHPTLLCCPICTQIGDTHEEFMCHFQSHSMKQQAPFMLRSFNMLGITSSKDLPSKQQTRFATELYSLKK</sequence>
<organism evidence="1 2">
    <name type="scientific">Solanum commersonii</name>
    <name type="common">Commerson's wild potato</name>
    <name type="synonym">Commerson's nightshade</name>
    <dbReference type="NCBI Taxonomy" id="4109"/>
    <lineage>
        <taxon>Eukaryota</taxon>
        <taxon>Viridiplantae</taxon>
        <taxon>Streptophyta</taxon>
        <taxon>Embryophyta</taxon>
        <taxon>Tracheophyta</taxon>
        <taxon>Spermatophyta</taxon>
        <taxon>Magnoliopsida</taxon>
        <taxon>eudicotyledons</taxon>
        <taxon>Gunneridae</taxon>
        <taxon>Pentapetalae</taxon>
        <taxon>asterids</taxon>
        <taxon>lamiids</taxon>
        <taxon>Solanales</taxon>
        <taxon>Solanaceae</taxon>
        <taxon>Solanoideae</taxon>
        <taxon>Solaneae</taxon>
        <taxon>Solanum</taxon>
    </lineage>
</organism>
<reference evidence="1 2" key="1">
    <citation type="submission" date="2020-09" db="EMBL/GenBank/DDBJ databases">
        <title>De no assembly of potato wild relative species, Solanum commersonii.</title>
        <authorList>
            <person name="Cho K."/>
        </authorList>
    </citation>
    <scope>NUCLEOTIDE SEQUENCE [LARGE SCALE GENOMIC DNA]</scope>
    <source>
        <strain evidence="1">LZ3.2</strain>
        <tissue evidence="1">Leaf</tissue>
    </source>
</reference>
<protein>
    <submittedName>
        <fullName evidence="1">Uncharacterized protein</fullName>
    </submittedName>
</protein>